<dbReference type="Proteomes" id="UP000825886">
    <property type="component" value="Chromosome"/>
</dbReference>
<feature type="domain" description="YqcC-like" evidence="1">
    <location>
        <begin position="7"/>
        <end position="103"/>
    </location>
</feature>
<dbReference type="Pfam" id="PF04287">
    <property type="entry name" value="DUF446"/>
    <property type="match status" value="1"/>
</dbReference>
<dbReference type="PANTHER" id="PTHR39586">
    <property type="entry name" value="CYTOPLASMIC PROTEIN-RELATED"/>
    <property type="match status" value="1"/>
</dbReference>
<name>A0ABX9AKL1_9ENTR</name>
<protein>
    <submittedName>
        <fullName evidence="2">YqcC family protein</fullName>
    </submittedName>
</protein>
<dbReference type="SUPFAM" id="SSF158452">
    <property type="entry name" value="YqcC-like"/>
    <property type="match status" value="1"/>
</dbReference>
<keyword evidence="3" id="KW-1185">Reference proteome</keyword>
<evidence type="ECO:0000259" key="1">
    <source>
        <dbReference type="Pfam" id="PF04287"/>
    </source>
</evidence>
<sequence>MTHQDHIRHALWEIERTLRDSVFWQSVPPQASAFTSTESFCIDTMSAEQWLQWVLLPRLHAMLDGGVPLPLSLAIAPYFEEALTGDINDIAPLLEQLRALDALFVPADAQGDRDA</sequence>
<organism evidence="2 3">
    <name type="scientific">Symbiopectobacterium purcellii</name>
    <dbReference type="NCBI Taxonomy" id="2871826"/>
    <lineage>
        <taxon>Bacteria</taxon>
        <taxon>Pseudomonadati</taxon>
        <taxon>Pseudomonadota</taxon>
        <taxon>Gammaproteobacteria</taxon>
        <taxon>Enterobacterales</taxon>
        <taxon>Enterobacteriaceae</taxon>
    </lineage>
</organism>
<evidence type="ECO:0000313" key="3">
    <source>
        <dbReference type="Proteomes" id="UP000825886"/>
    </source>
</evidence>
<dbReference type="InterPro" id="IPR036814">
    <property type="entry name" value="YqcC-like_sf"/>
</dbReference>
<dbReference type="InterPro" id="IPR023376">
    <property type="entry name" value="YqcC-like_dom"/>
</dbReference>
<gene>
    <name evidence="2" type="ORF">K6K13_19125</name>
</gene>
<accession>A0ABX9AKL1</accession>
<dbReference type="PANTHER" id="PTHR39586:SF1">
    <property type="entry name" value="CYTOPLASMIC PROTEIN"/>
    <property type="match status" value="1"/>
</dbReference>
<dbReference type="InterPro" id="IPR007384">
    <property type="entry name" value="UCP006257"/>
</dbReference>
<dbReference type="PIRSF" id="PIRSF006257">
    <property type="entry name" value="UCP006257"/>
    <property type="match status" value="1"/>
</dbReference>
<dbReference type="RefSeq" id="WP_222158400.1">
    <property type="nucleotide sequence ID" value="NZ_CP081864.1"/>
</dbReference>
<dbReference type="Gene3D" id="1.20.1440.40">
    <property type="entry name" value="YqcC-like"/>
    <property type="match status" value="1"/>
</dbReference>
<dbReference type="EMBL" id="CP081864">
    <property type="protein sequence ID" value="QZN95298.1"/>
    <property type="molecule type" value="Genomic_DNA"/>
</dbReference>
<evidence type="ECO:0000313" key="2">
    <source>
        <dbReference type="EMBL" id="QZN95298.1"/>
    </source>
</evidence>
<proteinExistence type="predicted"/>
<reference evidence="2 3" key="1">
    <citation type="submission" date="2021-08" db="EMBL/GenBank/DDBJ databases">
        <title>Culture and genomic analysis of Symbiopectobacterium purcellii sp. nov. gen. nov., isolated from the leafhopper Empoasca decipiens.</title>
        <authorList>
            <person name="Nadal-Jimenez P."/>
            <person name="Siozios S."/>
            <person name="Halliday N."/>
            <person name="Camara M."/>
            <person name="Hurst G.D.D."/>
        </authorList>
    </citation>
    <scope>NUCLEOTIDE SEQUENCE [LARGE SCALE GENOMIC DNA]</scope>
    <source>
        <strain evidence="2 3">SyEd1</strain>
    </source>
</reference>